<dbReference type="SUPFAM" id="SSF46689">
    <property type="entry name" value="Homeodomain-like"/>
    <property type="match status" value="2"/>
</dbReference>
<keyword evidence="2" id="KW-0238">DNA-binding</keyword>
<keyword evidence="1" id="KW-0805">Transcription regulation</keyword>
<keyword evidence="3" id="KW-0804">Transcription</keyword>
<keyword evidence="6" id="KW-1185">Reference proteome</keyword>
<dbReference type="PROSITE" id="PS01124">
    <property type="entry name" value="HTH_ARAC_FAMILY_2"/>
    <property type="match status" value="1"/>
</dbReference>
<dbReference type="Pfam" id="PF12833">
    <property type="entry name" value="HTH_18"/>
    <property type="match status" value="1"/>
</dbReference>
<dbReference type="OrthoDB" id="345413at2"/>
<dbReference type="AlphaFoldDB" id="A0A3A6TW20"/>
<evidence type="ECO:0000313" key="6">
    <source>
        <dbReference type="Proteomes" id="UP000273022"/>
    </source>
</evidence>
<dbReference type="PANTHER" id="PTHR11019:SF159">
    <property type="entry name" value="TRANSCRIPTIONAL REGULATOR-RELATED"/>
    <property type="match status" value="1"/>
</dbReference>
<organism evidence="5 6">
    <name type="scientific">Parashewanella spongiae</name>
    <dbReference type="NCBI Taxonomy" id="342950"/>
    <lineage>
        <taxon>Bacteria</taxon>
        <taxon>Pseudomonadati</taxon>
        <taxon>Pseudomonadota</taxon>
        <taxon>Gammaproteobacteria</taxon>
        <taxon>Alteromonadales</taxon>
        <taxon>Shewanellaceae</taxon>
        <taxon>Parashewanella</taxon>
    </lineage>
</organism>
<accession>A0A3A6TW20</accession>
<sequence>MDILDDVFNTLNLQGALYFRTDFSSPWGVTVPQYSNAARFHLVLQGHCYVKISEEKVIHLTVGDLILIPRGVSHIISDVPNGKAPPLERLLTDVGYTGDGVLTVGSGDINASTQLVCGHFSFREQADHPILRALPDYLVSSATFRAKHPLMDEILRMISRRVFDDHLGSAASVTRLSEIVFIELIRSGIQQNSALSSILEACRDPKISQSLKLIHSQHSQPWTVESLASKVAMSRSRFSDRFSKLIGTGPMAYLSDWRLQKALALLDSSRMSVQQIADQTGYQSPSAFTRAFSGKFGASPSDYRRNML</sequence>
<evidence type="ECO:0000256" key="1">
    <source>
        <dbReference type="ARBA" id="ARBA00023015"/>
    </source>
</evidence>
<proteinExistence type="predicted"/>
<feature type="domain" description="HTH araC/xylS-type" evidence="4">
    <location>
        <begin position="208"/>
        <end position="306"/>
    </location>
</feature>
<dbReference type="Pfam" id="PF12852">
    <property type="entry name" value="Cupin_6"/>
    <property type="match status" value="1"/>
</dbReference>
<dbReference type="Gene3D" id="1.10.10.60">
    <property type="entry name" value="Homeodomain-like"/>
    <property type="match status" value="2"/>
</dbReference>
<dbReference type="GO" id="GO:0003700">
    <property type="term" value="F:DNA-binding transcription factor activity"/>
    <property type="evidence" value="ECO:0007669"/>
    <property type="project" value="InterPro"/>
</dbReference>
<dbReference type="InterPro" id="IPR009057">
    <property type="entry name" value="Homeodomain-like_sf"/>
</dbReference>
<name>A0A3A6TW20_9GAMM</name>
<evidence type="ECO:0000313" key="5">
    <source>
        <dbReference type="EMBL" id="RJY12516.1"/>
    </source>
</evidence>
<dbReference type="Gene3D" id="2.60.120.10">
    <property type="entry name" value="Jelly Rolls"/>
    <property type="match status" value="1"/>
</dbReference>
<dbReference type="EMBL" id="QYYH01000074">
    <property type="protein sequence ID" value="RJY12516.1"/>
    <property type="molecule type" value="Genomic_DNA"/>
</dbReference>
<reference evidence="5 6" key="1">
    <citation type="submission" date="2018-09" db="EMBL/GenBank/DDBJ databases">
        <title>Phylogeny of the Shewanellaceae, and recommendation for two new genera, Pseudoshewanella and Parashewanella.</title>
        <authorList>
            <person name="Wang G."/>
        </authorList>
    </citation>
    <scope>NUCLEOTIDE SEQUENCE [LARGE SCALE GENOMIC DNA]</scope>
    <source>
        <strain evidence="5 6">KCTC 22492</strain>
    </source>
</reference>
<evidence type="ECO:0000256" key="2">
    <source>
        <dbReference type="ARBA" id="ARBA00023125"/>
    </source>
</evidence>
<dbReference type="InterPro" id="IPR011051">
    <property type="entry name" value="RmlC_Cupin_sf"/>
</dbReference>
<dbReference type="InterPro" id="IPR014710">
    <property type="entry name" value="RmlC-like_jellyroll"/>
</dbReference>
<dbReference type="InterPro" id="IPR032783">
    <property type="entry name" value="AraC_lig"/>
</dbReference>
<dbReference type="PRINTS" id="PR00032">
    <property type="entry name" value="HTHARAC"/>
</dbReference>
<comment type="caution">
    <text evidence="5">The sequence shown here is derived from an EMBL/GenBank/DDBJ whole genome shotgun (WGS) entry which is preliminary data.</text>
</comment>
<protein>
    <submittedName>
        <fullName evidence="5">AraC family transcriptional regulator</fullName>
    </submittedName>
</protein>
<gene>
    <name evidence="5" type="ORF">D5R81_12340</name>
</gene>
<dbReference type="GO" id="GO:0043565">
    <property type="term" value="F:sequence-specific DNA binding"/>
    <property type="evidence" value="ECO:0007669"/>
    <property type="project" value="InterPro"/>
</dbReference>
<dbReference type="InterPro" id="IPR020449">
    <property type="entry name" value="Tscrpt_reg_AraC-type_HTH"/>
</dbReference>
<dbReference type="InterPro" id="IPR018060">
    <property type="entry name" value="HTH_AraC"/>
</dbReference>
<evidence type="ECO:0000259" key="4">
    <source>
        <dbReference type="PROSITE" id="PS01124"/>
    </source>
</evidence>
<dbReference type="PANTHER" id="PTHR11019">
    <property type="entry name" value="HTH-TYPE TRANSCRIPTIONAL REGULATOR NIMR"/>
    <property type="match status" value="1"/>
</dbReference>
<dbReference type="SMART" id="SM00342">
    <property type="entry name" value="HTH_ARAC"/>
    <property type="match status" value="1"/>
</dbReference>
<dbReference type="SUPFAM" id="SSF51182">
    <property type="entry name" value="RmlC-like cupins"/>
    <property type="match status" value="1"/>
</dbReference>
<dbReference type="Proteomes" id="UP000273022">
    <property type="component" value="Unassembled WGS sequence"/>
</dbReference>
<evidence type="ECO:0000256" key="3">
    <source>
        <dbReference type="ARBA" id="ARBA00023163"/>
    </source>
</evidence>